<dbReference type="InterPro" id="IPR043580">
    <property type="entry name" value="CUTINASE_1"/>
</dbReference>
<feature type="chain" id="PRO_5041018910" description="Cutinase" evidence="14">
    <location>
        <begin position="17"/>
        <end position="233"/>
    </location>
</feature>
<feature type="disulfide bond" evidence="13">
    <location>
        <begin position="53"/>
        <end position="132"/>
    </location>
</feature>
<comment type="caution">
    <text evidence="15">The sequence shown here is derived from an EMBL/GenBank/DDBJ whole genome shotgun (WGS) entry which is preliminary data.</text>
</comment>
<evidence type="ECO:0000256" key="1">
    <source>
        <dbReference type="ARBA" id="ARBA00004613"/>
    </source>
</evidence>
<comment type="function">
    <text evidence="10">Catalyzes the hydrolysis of complex carboxylic polyesters found in the cell wall of plants. Degrades cutin, a macromolecule that forms the structure of the plant cuticle. Allows pathogenic fungi to penetrate through the cuticular barrier into the host plant during the initial stage of fungal infection.</text>
</comment>
<evidence type="ECO:0000313" key="16">
    <source>
        <dbReference type="Proteomes" id="UP001140562"/>
    </source>
</evidence>
<evidence type="ECO:0000313" key="15">
    <source>
        <dbReference type="EMBL" id="KAJ4334412.1"/>
    </source>
</evidence>
<evidence type="ECO:0000256" key="12">
    <source>
        <dbReference type="PIRSR" id="PIRSR611150-1"/>
    </source>
</evidence>
<dbReference type="Gene3D" id="3.40.50.1820">
    <property type="entry name" value="alpha/beta hydrolase"/>
    <property type="match status" value="1"/>
</dbReference>
<comment type="catalytic activity">
    <reaction evidence="9 14">
        <text>cutin + H2O = cutin monomers.</text>
        <dbReference type="EC" id="3.1.1.74"/>
    </reaction>
</comment>
<feature type="active site" evidence="12">
    <location>
        <position position="198"/>
    </location>
</feature>
<protein>
    <recommendedName>
        <fullName evidence="11 14">Cutinase</fullName>
        <ecNumber evidence="3 14">3.1.1.74</ecNumber>
    </recommendedName>
</protein>
<keyword evidence="16" id="KW-1185">Reference proteome</keyword>
<evidence type="ECO:0000256" key="5">
    <source>
        <dbReference type="ARBA" id="ARBA00022525"/>
    </source>
</evidence>
<dbReference type="InterPro" id="IPR029058">
    <property type="entry name" value="AB_hydrolase_fold"/>
</dbReference>
<dbReference type="PRINTS" id="PR00129">
    <property type="entry name" value="CUTINASE"/>
</dbReference>
<dbReference type="InterPro" id="IPR011150">
    <property type="entry name" value="Cutinase_monf"/>
</dbReference>
<keyword evidence="5 14" id="KW-0964">Secreted</keyword>
<feature type="disulfide bond" evidence="13">
    <location>
        <begin position="194"/>
        <end position="201"/>
    </location>
</feature>
<proteinExistence type="inferred from homology"/>
<reference evidence="15" key="1">
    <citation type="submission" date="2022-10" db="EMBL/GenBank/DDBJ databases">
        <title>Tapping the CABI collections for fungal endophytes: first genome assemblies for Collariella, Neodidymelliopsis, Ascochyta clinopodiicola, Didymella pomorum, Didymosphaeria variabile, Neocosmospora piperis and Neocucurbitaria cava.</title>
        <authorList>
            <person name="Hill R."/>
        </authorList>
    </citation>
    <scope>NUCLEOTIDE SEQUENCE</scope>
    <source>
        <strain evidence="15">IMI 360193</strain>
    </source>
</reference>
<dbReference type="FunFam" id="3.40.50.1820:FF:000235">
    <property type="entry name" value="Cutinase 1"/>
    <property type="match status" value="1"/>
</dbReference>
<dbReference type="GO" id="GO:0050525">
    <property type="term" value="F:cutinase activity"/>
    <property type="evidence" value="ECO:0007669"/>
    <property type="project" value="UniProtKB-UniRule"/>
</dbReference>
<keyword evidence="8 13" id="KW-1015">Disulfide bond</keyword>
<evidence type="ECO:0000256" key="4">
    <source>
        <dbReference type="ARBA" id="ARBA00022487"/>
    </source>
</evidence>
<dbReference type="InterPro" id="IPR043579">
    <property type="entry name" value="CUTINASE_2"/>
</dbReference>
<sequence length="233" mass="23841">MKHSTILSLLVAFATASPIAVGKPEPVSAAEPGLAARQSATSSELENGSGSACPRTIFIWARASGEAGNMGASAGPIVAGRLEAKYGASGVWVQGVGGPYTAGLAENALPAGTTQAAIREAQRLFNLAASKCPSTPIVAGGYSQGTAVMSNAISGLSASVKDLIKGVVLFGYTKNLQNLGRIPDFPAAKTEVFCRSTDLVCFGTLIVGIGHFLYADEARLEAPRFLISQLGNI</sequence>
<gene>
    <name evidence="15" type="primary">CUTAB1</name>
    <name evidence="15" type="ORF">N0V87_006846</name>
</gene>
<evidence type="ECO:0000256" key="8">
    <source>
        <dbReference type="ARBA" id="ARBA00023157"/>
    </source>
</evidence>
<evidence type="ECO:0000256" key="14">
    <source>
        <dbReference type="RuleBase" id="RU361263"/>
    </source>
</evidence>
<keyword evidence="7 14" id="KW-0378">Hydrolase</keyword>
<evidence type="ECO:0000256" key="2">
    <source>
        <dbReference type="ARBA" id="ARBA00007534"/>
    </source>
</evidence>
<feature type="active site" description="Nucleophile" evidence="12">
    <location>
        <position position="143"/>
    </location>
</feature>
<dbReference type="Pfam" id="PF01083">
    <property type="entry name" value="Cutinase"/>
    <property type="match status" value="1"/>
</dbReference>
<dbReference type="AlphaFoldDB" id="A0A9W8WVT5"/>
<evidence type="ECO:0000256" key="11">
    <source>
        <dbReference type="ARBA" id="ARBA00074522"/>
    </source>
</evidence>
<dbReference type="SUPFAM" id="SSF53474">
    <property type="entry name" value="alpha/beta-Hydrolases"/>
    <property type="match status" value="1"/>
</dbReference>
<evidence type="ECO:0000256" key="9">
    <source>
        <dbReference type="ARBA" id="ARBA00034045"/>
    </source>
</evidence>
<feature type="signal peptide" evidence="14">
    <location>
        <begin position="1"/>
        <end position="16"/>
    </location>
</feature>
<evidence type="ECO:0000256" key="10">
    <source>
        <dbReference type="ARBA" id="ARBA00057514"/>
    </source>
</evidence>
<dbReference type="PANTHER" id="PTHR48250">
    <property type="entry name" value="CUTINASE 2-RELATED"/>
    <property type="match status" value="1"/>
</dbReference>
<keyword evidence="4 14" id="KW-0719">Serine esterase</keyword>
<evidence type="ECO:0000256" key="13">
    <source>
        <dbReference type="PIRSR" id="PIRSR611150-2"/>
    </source>
</evidence>
<feature type="active site" description="Proton donor/acceptor" evidence="12">
    <location>
        <position position="211"/>
    </location>
</feature>
<evidence type="ECO:0000256" key="7">
    <source>
        <dbReference type="ARBA" id="ARBA00022801"/>
    </source>
</evidence>
<evidence type="ECO:0000256" key="3">
    <source>
        <dbReference type="ARBA" id="ARBA00013095"/>
    </source>
</evidence>
<dbReference type="PANTHER" id="PTHR48250:SF3">
    <property type="entry name" value="CUTINASE 1-RELATED"/>
    <property type="match status" value="1"/>
</dbReference>
<name>A0A9W8WVT5_9PLEO</name>
<dbReference type="Proteomes" id="UP001140562">
    <property type="component" value="Unassembled WGS sequence"/>
</dbReference>
<dbReference type="SMART" id="SM01110">
    <property type="entry name" value="Cutinase"/>
    <property type="match status" value="1"/>
</dbReference>
<dbReference type="PROSITE" id="PS00931">
    <property type="entry name" value="CUTINASE_2"/>
    <property type="match status" value="1"/>
</dbReference>
<keyword evidence="6 14" id="KW-0732">Signal</keyword>
<dbReference type="PROSITE" id="PS00155">
    <property type="entry name" value="CUTINASE_1"/>
    <property type="match status" value="1"/>
</dbReference>
<dbReference type="OrthoDB" id="3225429at2759"/>
<comment type="subcellular location">
    <subcellularLocation>
        <location evidence="1 14">Secreted</location>
    </subcellularLocation>
</comment>
<organism evidence="15 16">
    <name type="scientific">Didymella glomerata</name>
    <dbReference type="NCBI Taxonomy" id="749621"/>
    <lineage>
        <taxon>Eukaryota</taxon>
        <taxon>Fungi</taxon>
        <taxon>Dikarya</taxon>
        <taxon>Ascomycota</taxon>
        <taxon>Pezizomycotina</taxon>
        <taxon>Dothideomycetes</taxon>
        <taxon>Pleosporomycetidae</taxon>
        <taxon>Pleosporales</taxon>
        <taxon>Pleosporineae</taxon>
        <taxon>Didymellaceae</taxon>
        <taxon>Didymella</taxon>
    </lineage>
</organism>
<accession>A0A9W8WVT5</accession>
<evidence type="ECO:0000256" key="6">
    <source>
        <dbReference type="ARBA" id="ARBA00022729"/>
    </source>
</evidence>
<dbReference type="EMBL" id="JAPEUV010000077">
    <property type="protein sequence ID" value="KAJ4334412.1"/>
    <property type="molecule type" value="Genomic_DNA"/>
</dbReference>
<dbReference type="EC" id="3.1.1.74" evidence="3 14"/>
<dbReference type="InterPro" id="IPR000675">
    <property type="entry name" value="Cutinase/axe"/>
</dbReference>
<dbReference type="GO" id="GO:0005576">
    <property type="term" value="C:extracellular region"/>
    <property type="evidence" value="ECO:0007669"/>
    <property type="project" value="UniProtKB-SubCell"/>
</dbReference>
<dbReference type="GO" id="GO:0016052">
    <property type="term" value="P:carbohydrate catabolic process"/>
    <property type="evidence" value="ECO:0007669"/>
    <property type="project" value="TreeGrafter"/>
</dbReference>
<comment type="similarity">
    <text evidence="2 14">Belongs to the cutinase family.</text>
</comment>